<evidence type="ECO:0000313" key="2">
    <source>
        <dbReference type="Proteomes" id="UP000178450"/>
    </source>
</evidence>
<dbReference type="PANTHER" id="PTHR33677">
    <property type="entry name" value="TRANSCRIPTIONAL REPRESSOR FRMR-RELATED"/>
    <property type="match status" value="1"/>
</dbReference>
<comment type="caution">
    <text evidence="1">The sequence shown here is derived from an EMBL/GenBank/DDBJ whole genome shotgun (WGS) entry which is preliminary data.</text>
</comment>
<dbReference type="Gene3D" id="1.20.58.1000">
    <property type="entry name" value="Metal-sensitive repressor, helix protomer"/>
    <property type="match status" value="1"/>
</dbReference>
<accession>A0A1F7K9T5</accession>
<evidence type="ECO:0000313" key="1">
    <source>
        <dbReference type="EMBL" id="OGK64590.1"/>
    </source>
</evidence>
<dbReference type="Proteomes" id="UP000178450">
    <property type="component" value="Unassembled WGS sequence"/>
</dbReference>
<dbReference type="GO" id="GO:0046872">
    <property type="term" value="F:metal ion binding"/>
    <property type="evidence" value="ECO:0007669"/>
    <property type="project" value="InterPro"/>
</dbReference>
<dbReference type="GO" id="GO:0045892">
    <property type="term" value="P:negative regulation of DNA-templated transcription"/>
    <property type="evidence" value="ECO:0007669"/>
    <property type="project" value="UniProtKB-ARBA"/>
</dbReference>
<dbReference type="Pfam" id="PF02583">
    <property type="entry name" value="Trns_repr_metal"/>
    <property type="match status" value="1"/>
</dbReference>
<dbReference type="PANTHER" id="PTHR33677:SF5">
    <property type="entry name" value="TRANSCRIPTIONAL REPRESSOR FRMR"/>
    <property type="match status" value="1"/>
</dbReference>
<dbReference type="EMBL" id="MGBG01000019">
    <property type="protein sequence ID" value="OGK64590.1"/>
    <property type="molecule type" value="Genomic_DNA"/>
</dbReference>
<name>A0A1F7K9T5_9BACT</name>
<dbReference type="InterPro" id="IPR003735">
    <property type="entry name" value="Metal_Tscrpt_repr"/>
</dbReference>
<gene>
    <name evidence="1" type="ORF">A2209_03370</name>
</gene>
<proteinExistence type="predicted"/>
<dbReference type="AlphaFoldDB" id="A0A1F7K9T5"/>
<dbReference type="GO" id="GO:0003677">
    <property type="term" value="F:DNA binding"/>
    <property type="evidence" value="ECO:0007669"/>
    <property type="project" value="InterPro"/>
</dbReference>
<sequence>MGIQKTELRVNRIIGQLNGIKKMLNSKRDCSAVLMQIGAIKAAVNNLGLEIAKSAVCEFPEGQRQKIETMLKEVSRI</sequence>
<protein>
    <recommendedName>
        <fullName evidence="3">Cytoplasmic protein</fullName>
    </recommendedName>
</protein>
<dbReference type="InterPro" id="IPR038390">
    <property type="entry name" value="Metal_Tscrpt_repr_sf"/>
</dbReference>
<evidence type="ECO:0008006" key="3">
    <source>
        <dbReference type="Google" id="ProtNLM"/>
    </source>
</evidence>
<reference evidence="1 2" key="1">
    <citation type="journal article" date="2016" name="Nat. Commun.">
        <title>Thousands of microbial genomes shed light on interconnected biogeochemical processes in an aquifer system.</title>
        <authorList>
            <person name="Anantharaman K."/>
            <person name="Brown C.T."/>
            <person name="Hug L.A."/>
            <person name="Sharon I."/>
            <person name="Castelle C.J."/>
            <person name="Probst A.J."/>
            <person name="Thomas B.C."/>
            <person name="Singh A."/>
            <person name="Wilkins M.J."/>
            <person name="Karaoz U."/>
            <person name="Brodie E.L."/>
            <person name="Williams K.H."/>
            <person name="Hubbard S.S."/>
            <person name="Banfield J.F."/>
        </authorList>
    </citation>
    <scope>NUCLEOTIDE SEQUENCE [LARGE SCALE GENOMIC DNA]</scope>
</reference>
<organism evidence="1 2">
    <name type="scientific">Candidatus Roizmanbacteria bacterium RIFOXYA1_FULL_41_12</name>
    <dbReference type="NCBI Taxonomy" id="1802082"/>
    <lineage>
        <taxon>Bacteria</taxon>
        <taxon>Candidatus Roizmaniibacteriota</taxon>
    </lineage>
</organism>